<feature type="compositionally biased region" description="Low complexity" evidence="1">
    <location>
        <begin position="49"/>
        <end position="75"/>
    </location>
</feature>
<organism evidence="2">
    <name type="scientific">Oryza barthii</name>
    <dbReference type="NCBI Taxonomy" id="65489"/>
    <lineage>
        <taxon>Eukaryota</taxon>
        <taxon>Viridiplantae</taxon>
        <taxon>Streptophyta</taxon>
        <taxon>Embryophyta</taxon>
        <taxon>Tracheophyta</taxon>
        <taxon>Spermatophyta</taxon>
        <taxon>Magnoliopsida</taxon>
        <taxon>Liliopsida</taxon>
        <taxon>Poales</taxon>
        <taxon>Poaceae</taxon>
        <taxon>BOP clade</taxon>
        <taxon>Oryzoideae</taxon>
        <taxon>Oryzeae</taxon>
        <taxon>Oryzinae</taxon>
        <taxon>Oryza</taxon>
    </lineage>
</organism>
<proteinExistence type="predicted"/>
<dbReference type="AlphaFoldDB" id="A0A0D3F656"/>
<evidence type="ECO:0000313" key="3">
    <source>
        <dbReference type="Proteomes" id="UP000026960"/>
    </source>
</evidence>
<dbReference type="HOGENOM" id="CLU_1043404_0_0_1"/>
<reference evidence="2" key="2">
    <citation type="submission" date="2015-03" db="UniProtKB">
        <authorList>
            <consortium name="EnsemblPlants"/>
        </authorList>
    </citation>
    <scope>IDENTIFICATION</scope>
</reference>
<evidence type="ECO:0000256" key="1">
    <source>
        <dbReference type="SAM" id="MobiDB-lite"/>
    </source>
</evidence>
<feature type="compositionally biased region" description="Low complexity" evidence="1">
    <location>
        <begin position="88"/>
        <end position="127"/>
    </location>
</feature>
<feature type="region of interest" description="Disordered" evidence="1">
    <location>
        <begin position="49"/>
        <end position="127"/>
    </location>
</feature>
<dbReference type="Proteomes" id="UP000026960">
    <property type="component" value="Chromosome 2"/>
</dbReference>
<feature type="compositionally biased region" description="Basic residues" evidence="1">
    <location>
        <begin position="1"/>
        <end position="11"/>
    </location>
</feature>
<sequence>MTRRRRTTKLRRQTEATRQQRRRTEGNTRRRTGTFRMEQGFVPRANCGASRWTRSTRSSSACRPPRWPAAAASARPYRHGRLPPRPPSTSAIAPATPCRSSSTVPTTRPTPTSAAPTRACSRSRAPATASSSYHTRLYACNPSTRRWRRLPPLHDDHVIVGFYGHGAIDEREYRVLYHTTRPGCRYWVFSLSFFPDQPPRDIGRPADLEAVRDVLAEGISPSYEMPPVAVAHRLHWRAQADSRNVLVFDTIAESFGWIPPPNQQEGN</sequence>
<feature type="region of interest" description="Disordered" evidence="1">
    <location>
        <begin position="1"/>
        <end position="32"/>
    </location>
</feature>
<dbReference type="STRING" id="65489.A0A0D3F656"/>
<evidence type="ECO:0000313" key="2">
    <source>
        <dbReference type="EnsemblPlants" id="OBART02G19740.1"/>
    </source>
</evidence>
<keyword evidence="3" id="KW-1185">Reference proteome</keyword>
<name>A0A0D3F656_9ORYZ</name>
<accession>A0A0D3F656</accession>
<dbReference type="EnsemblPlants" id="OBART02G19740.1">
    <property type="protein sequence ID" value="OBART02G19740.1"/>
    <property type="gene ID" value="OBART02G19740"/>
</dbReference>
<dbReference type="PaxDb" id="65489-OBART02G19740.1"/>
<protein>
    <submittedName>
        <fullName evidence="2">Uncharacterized protein</fullName>
    </submittedName>
</protein>
<reference evidence="2" key="1">
    <citation type="journal article" date="2009" name="Rice">
        <title>De Novo Next Generation Sequencing of Plant Genomes.</title>
        <authorList>
            <person name="Rounsley S."/>
            <person name="Marri P.R."/>
            <person name="Yu Y."/>
            <person name="He R."/>
            <person name="Sisneros N."/>
            <person name="Goicoechea J.L."/>
            <person name="Lee S.J."/>
            <person name="Angelova A."/>
            <person name="Kudrna D."/>
            <person name="Luo M."/>
            <person name="Affourtit J."/>
            <person name="Desany B."/>
            <person name="Knight J."/>
            <person name="Niazi F."/>
            <person name="Egholm M."/>
            <person name="Wing R.A."/>
        </authorList>
    </citation>
    <scope>NUCLEOTIDE SEQUENCE [LARGE SCALE GENOMIC DNA]</scope>
    <source>
        <strain evidence="2">cv. IRGC 105608</strain>
    </source>
</reference>
<dbReference type="Gramene" id="OBART02G19740.1">
    <property type="protein sequence ID" value="OBART02G19740.1"/>
    <property type="gene ID" value="OBART02G19740"/>
</dbReference>